<dbReference type="InterPro" id="IPR040079">
    <property type="entry name" value="Glutathione_S-Trfase"/>
</dbReference>
<dbReference type="InterPro" id="IPR004046">
    <property type="entry name" value="GST_C"/>
</dbReference>
<dbReference type="GO" id="GO:0004364">
    <property type="term" value="F:glutathione transferase activity"/>
    <property type="evidence" value="ECO:0007669"/>
    <property type="project" value="TreeGrafter"/>
</dbReference>
<evidence type="ECO:0000259" key="2">
    <source>
        <dbReference type="PROSITE" id="PS50405"/>
    </source>
</evidence>
<dbReference type="SUPFAM" id="SSF47616">
    <property type="entry name" value="GST C-terminal domain-like"/>
    <property type="match status" value="1"/>
</dbReference>
<dbReference type="InterPro" id="IPR004045">
    <property type="entry name" value="Glutathione_S-Trfase_N"/>
</dbReference>
<dbReference type="KEGG" id="dfa:DFA_04599"/>
<dbReference type="Gene3D" id="3.40.30.10">
    <property type="entry name" value="Glutaredoxin"/>
    <property type="match status" value="1"/>
</dbReference>
<dbReference type="InterPro" id="IPR036249">
    <property type="entry name" value="Thioredoxin-like_sf"/>
</dbReference>
<sequence length="200" mass="22925">MSQQPTLYYFNGRGFGELPRLILNFAGVQFTDVRVEDIDDALRARLPFGQIPFFEDGKIELSQSRSIVRFLSSKYKIAGKDENEIALVDAVAESIWDVVNPYFIVKDDAEKLLKYKTETIPRFFANWESLLLKNGGKHFVGQSLTYADISIFHALDYLKFVGLDQLDSTKYPTLQSLYKSVSEIPSLKLYLENRPTDSKF</sequence>
<dbReference type="AlphaFoldDB" id="F4PQ08"/>
<dbReference type="GeneID" id="14874549"/>
<dbReference type="SFLD" id="SFLDG00363">
    <property type="entry name" value="AMPS_(cytGST):_Alpha-__Mu-__Pi"/>
    <property type="match status" value="1"/>
</dbReference>
<dbReference type="Pfam" id="PF14497">
    <property type="entry name" value="GST_C_3"/>
    <property type="match status" value="1"/>
</dbReference>
<dbReference type="PROSITE" id="PS50405">
    <property type="entry name" value="GST_CTER"/>
    <property type="match status" value="1"/>
</dbReference>
<dbReference type="CDD" id="cd03192">
    <property type="entry name" value="GST_C_Sigma_like"/>
    <property type="match status" value="1"/>
</dbReference>
<evidence type="ECO:0000259" key="1">
    <source>
        <dbReference type="PROSITE" id="PS50404"/>
    </source>
</evidence>
<dbReference type="InterPro" id="IPR036282">
    <property type="entry name" value="Glutathione-S-Trfase_C_sf"/>
</dbReference>
<dbReference type="SFLD" id="SFLDG01205">
    <property type="entry name" value="AMPS.1"/>
    <property type="match status" value="1"/>
</dbReference>
<protein>
    <submittedName>
        <fullName evidence="3">Glutathione S-transferase</fullName>
    </submittedName>
</protein>
<dbReference type="InterPro" id="IPR050213">
    <property type="entry name" value="GST_superfamily"/>
</dbReference>
<dbReference type="Gene3D" id="1.20.1050.10">
    <property type="match status" value="1"/>
</dbReference>
<dbReference type="GO" id="GO:0006749">
    <property type="term" value="P:glutathione metabolic process"/>
    <property type="evidence" value="ECO:0007669"/>
    <property type="project" value="TreeGrafter"/>
</dbReference>
<evidence type="ECO:0000313" key="3">
    <source>
        <dbReference type="EMBL" id="EGG22471.1"/>
    </source>
</evidence>
<dbReference type="InterPro" id="IPR010987">
    <property type="entry name" value="Glutathione-S-Trfase_C-like"/>
</dbReference>
<dbReference type="EMBL" id="GL883009">
    <property type="protein sequence ID" value="EGG22471.1"/>
    <property type="molecule type" value="Genomic_DNA"/>
</dbReference>
<feature type="domain" description="GST N-terminal" evidence="1">
    <location>
        <begin position="3"/>
        <end position="79"/>
    </location>
</feature>
<keyword evidence="4" id="KW-1185">Reference proteome</keyword>
<feature type="domain" description="GST C-terminal" evidence="2">
    <location>
        <begin position="81"/>
        <end position="200"/>
    </location>
</feature>
<dbReference type="CDD" id="cd03039">
    <property type="entry name" value="GST_N_Sigma_like"/>
    <property type="match status" value="1"/>
</dbReference>
<dbReference type="SFLD" id="SFLDS00019">
    <property type="entry name" value="Glutathione_Transferase_(cytos"/>
    <property type="match status" value="1"/>
</dbReference>
<dbReference type="Pfam" id="PF02798">
    <property type="entry name" value="GST_N"/>
    <property type="match status" value="1"/>
</dbReference>
<dbReference type="PANTHER" id="PTHR11571:SF150">
    <property type="entry name" value="GLUTATHIONE S-TRANSFERASE"/>
    <property type="match status" value="1"/>
</dbReference>
<dbReference type="OMA" id="FETILMA"/>
<accession>F4PQ08</accession>
<dbReference type="OrthoDB" id="16788at2759"/>
<organism evidence="3 4">
    <name type="scientific">Cavenderia fasciculata</name>
    <name type="common">Slime mold</name>
    <name type="synonym">Dictyostelium fasciculatum</name>
    <dbReference type="NCBI Taxonomy" id="261658"/>
    <lineage>
        <taxon>Eukaryota</taxon>
        <taxon>Amoebozoa</taxon>
        <taxon>Evosea</taxon>
        <taxon>Eumycetozoa</taxon>
        <taxon>Dictyostelia</taxon>
        <taxon>Acytosteliales</taxon>
        <taxon>Cavenderiaceae</taxon>
        <taxon>Cavenderia</taxon>
    </lineage>
</organism>
<evidence type="ECO:0000313" key="4">
    <source>
        <dbReference type="Proteomes" id="UP000007797"/>
    </source>
</evidence>
<dbReference type="SUPFAM" id="SSF52833">
    <property type="entry name" value="Thioredoxin-like"/>
    <property type="match status" value="1"/>
</dbReference>
<dbReference type="Proteomes" id="UP000007797">
    <property type="component" value="Unassembled WGS sequence"/>
</dbReference>
<dbReference type="PANTHER" id="PTHR11571">
    <property type="entry name" value="GLUTATHIONE S-TRANSFERASE"/>
    <property type="match status" value="1"/>
</dbReference>
<gene>
    <name evidence="3" type="ORF">DFA_04599</name>
</gene>
<name>F4PQ08_CACFS</name>
<dbReference type="PROSITE" id="PS50404">
    <property type="entry name" value="GST_NTER"/>
    <property type="match status" value="1"/>
</dbReference>
<proteinExistence type="predicted"/>
<reference evidence="4" key="1">
    <citation type="journal article" date="2011" name="Genome Res.">
        <title>Phylogeny-wide analysis of social amoeba genomes highlights ancient origins for complex intercellular communication.</title>
        <authorList>
            <person name="Heidel A.J."/>
            <person name="Lawal H.M."/>
            <person name="Felder M."/>
            <person name="Schilde C."/>
            <person name="Helps N.R."/>
            <person name="Tunggal B."/>
            <person name="Rivero F."/>
            <person name="John U."/>
            <person name="Schleicher M."/>
            <person name="Eichinger L."/>
            <person name="Platzer M."/>
            <person name="Noegel A.A."/>
            <person name="Schaap P."/>
            <person name="Gloeckner G."/>
        </authorList>
    </citation>
    <scope>NUCLEOTIDE SEQUENCE [LARGE SCALE GENOMIC DNA]</scope>
    <source>
        <strain evidence="4">SH3</strain>
    </source>
</reference>
<dbReference type="STRING" id="1054147.F4PQ08"/>
<dbReference type="RefSeq" id="XP_004360322.1">
    <property type="nucleotide sequence ID" value="XM_004360265.1"/>
</dbReference>